<dbReference type="GO" id="GO:0005783">
    <property type="term" value="C:endoplasmic reticulum"/>
    <property type="evidence" value="ECO:0007669"/>
    <property type="project" value="UniProtKB-SubCell"/>
</dbReference>
<comment type="similarity">
    <text evidence="6">Belongs to the TRAPP small subunits family. TRAPPC4 subfamily.</text>
</comment>
<protein>
    <recommendedName>
        <fullName evidence="7">Trafficking protein particle complex subunit</fullName>
    </recommendedName>
</protein>
<evidence type="ECO:0000256" key="7">
    <source>
        <dbReference type="RuleBase" id="RU366065"/>
    </source>
</evidence>
<dbReference type="GeneID" id="25566059"/>
<dbReference type="RefSeq" id="XP_013756509.1">
    <property type="nucleotide sequence ID" value="XM_013901055.1"/>
</dbReference>
<sequence length="138" mass="15236">MPIFSFYIINKAGGLIYQKDFEDYKANKLMVNEHLRLGGFFHGIHAIAAQVAPVAGSSGVEEIEASTVKLRCFQALTGTKFFVTASPSQASLDVFLSQVYEYYADFVLKNPFYELEQPIQGCDKFVAHLDALVASLSA</sequence>
<dbReference type="SMART" id="SM01399">
    <property type="entry name" value="Sybindin"/>
    <property type="match status" value="1"/>
</dbReference>
<dbReference type="OrthoDB" id="246406at2759"/>
<gene>
    <name evidence="8" type="ORF">AMSG_07025</name>
</gene>
<dbReference type="eggNOG" id="KOG3369">
    <property type="taxonomic scope" value="Eukaryota"/>
</dbReference>
<keyword evidence="5 7" id="KW-0333">Golgi apparatus</keyword>
<evidence type="ECO:0000313" key="8">
    <source>
        <dbReference type="EMBL" id="KNC51044.1"/>
    </source>
</evidence>
<proteinExistence type="inferred from homology"/>
<dbReference type="EMBL" id="GL349464">
    <property type="protein sequence ID" value="KNC51044.1"/>
    <property type="molecule type" value="Genomic_DNA"/>
</dbReference>
<dbReference type="PANTHER" id="PTHR23249">
    <property type="entry name" value="TRAFFICKING PROTEIN PARTICLE COMPLEX SUBUNIT"/>
    <property type="match status" value="1"/>
</dbReference>
<dbReference type="STRING" id="461836.A0A0L0DFH3"/>
<dbReference type="GO" id="GO:0005794">
    <property type="term" value="C:Golgi apparatus"/>
    <property type="evidence" value="ECO:0007669"/>
    <property type="project" value="UniProtKB-SubCell"/>
</dbReference>
<dbReference type="InterPro" id="IPR011012">
    <property type="entry name" value="Longin-like_dom_sf"/>
</dbReference>
<evidence type="ECO:0000256" key="5">
    <source>
        <dbReference type="ARBA" id="ARBA00023034"/>
    </source>
</evidence>
<evidence type="ECO:0000256" key="6">
    <source>
        <dbReference type="ARBA" id="ARBA00038179"/>
    </source>
</evidence>
<dbReference type="GO" id="GO:0030008">
    <property type="term" value="C:TRAPP complex"/>
    <property type="evidence" value="ECO:0007669"/>
    <property type="project" value="UniProtKB-UniRule"/>
</dbReference>
<evidence type="ECO:0000256" key="4">
    <source>
        <dbReference type="ARBA" id="ARBA00022892"/>
    </source>
</evidence>
<dbReference type="SUPFAM" id="SSF64356">
    <property type="entry name" value="SNARE-like"/>
    <property type="match status" value="1"/>
</dbReference>
<keyword evidence="9" id="KW-1185">Reference proteome</keyword>
<reference evidence="8 9" key="1">
    <citation type="submission" date="2010-05" db="EMBL/GenBank/DDBJ databases">
        <title>The Genome Sequence of Thecamonas trahens ATCC 50062.</title>
        <authorList>
            <consortium name="The Broad Institute Genome Sequencing Platform"/>
            <person name="Russ C."/>
            <person name="Cuomo C."/>
            <person name="Shea T."/>
            <person name="Young S.K."/>
            <person name="Zeng Q."/>
            <person name="Koehrsen M."/>
            <person name="Haas B."/>
            <person name="Borodovsky M."/>
            <person name="Guigo R."/>
            <person name="Alvarado L."/>
            <person name="Berlin A."/>
            <person name="Bochicchio J."/>
            <person name="Borenstein D."/>
            <person name="Chapman S."/>
            <person name="Chen Z."/>
            <person name="Freedman E."/>
            <person name="Gellesch M."/>
            <person name="Goldberg J."/>
            <person name="Griggs A."/>
            <person name="Gujja S."/>
            <person name="Heilman E."/>
            <person name="Heiman D."/>
            <person name="Hepburn T."/>
            <person name="Howarth C."/>
            <person name="Jen D."/>
            <person name="Larson L."/>
            <person name="Mehta T."/>
            <person name="Park D."/>
            <person name="Pearson M."/>
            <person name="Roberts A."/>
            <person name="Saif S."/>
            <person name="Shenoy N."/>
            <person name="Sisk P."/>
            <person name="Stolte C."/>
            <person name="Sykes S."/>
            <person name="Thomson T."/>
            <person name="Walk T."/>
            <person name="White J."/>
            <person name="Yandava C."/>
            <person name="Burger G."/>
            <person name="Gray M.W."/>
            <person name="Holland P.W.H."/>
            <person name="King N."/>
            <person name="Lang F.B.F."/>
            <person name="Roger A.J."/>
            <person name="Ruiz-Trillo I."/>
            <person name="Lander E."/>
            <person name="Nusbaum C."/>
        </authorList>
    </citation>
    <scope>NUCLEOTIDE SEQUENCE [LARGE SCALE GENOMIC DNA]</scope>
    <source>
        <strain evidence="8 9">ATCC 50062</strain>
    </source>
</reference>
<dbReference type="Pfam" id="PF04099">
    <property type="entry name" value="Sybindin"/>
    <property type="match status" value="1"/>
</dbReference>
<evidence type="ECO:0000313" key="9">
    <source>
        <dbReference type="Proteomes" id="UP000054408"/>
    </source>
</evidence>
<keyword evidence="4 7" id="KW-0931">ER-Golgi transport</keyword>
<organism evidence="8 9">
    <name type="scientific">Thecamonas trahens ATCC 50062</name>
    <dbReference type="NCBI Taxonomy" id="461836"/>
    <lineage>
        <taxon>Eukaryota</taxon>
        <taxon>Apusozoa</taxon>
        <taxon>Apusomonadida</taxon>
        <taxon>Apusomonadidae</taxon>
        <taxon>Thecamonas</taxon>
    </lineage>
</organism>
<dbReference type="CDD" id="cd14856">
    <property type="entry name" value="TRAPPC4_synbindin"/>
    <property type="match status" value="1"/>
</dbReference>
<name>A0A0L0DFH3_THETB</name>
<evidence type="ECO:0000256" key="1">
    <source>
        <dbReference type="ARBA" id="ARBA00004555"/>
    </source>
</evidence>
<evidence type="ECO:0000256" key="2">
    <source>
        <dbReference type="ARBA" id="ARBA00022448"/>
    </source>
</evidence>
<dbReference type="Proteomes" id="UP000054408">
    <property type="component" value="Unassembled WGS sequence"/>
</dbReference>
<dbReference type="PANTHER" id="PTHR23249:SF15">
    <property type="entry name" value="TRAFFICKING PROTEIN PARTICLE COMPLEX SUBUNIT 4"/>
    <property type="match status" value="1"/>
</dbReference>
<keyword evidence="3 7" id="KW-0256">Endoplasmic reticulum</keyword>
<comment type="subunit">
    <text evidence="7">Part of the multisubunit transport protein particle (TRAPP) complex.</text>
</comment>
<accession>A0A0L0DFH3</accession>
<keyword evidence="2 7" id="KW-0813">Transport</keyword>
<comment type="subcellular location">
    <subcellularLocation>
        <location evidence="7">Endoplasmic reticulum</location>
    </subcellularLocation>
    <subcellularLocation>
        <location evidence="7">Golgi apparatus</location>
        <location evidence="7">cis-Golgi network</location>
    </subcellularLocation>
    <subcellularLocation>
        <location evidence="1">Golgi apparatus</location>
    </subcellularLocation>
</comment>
<dbReference type="GO" id="GO:0006888">
    <property type="term" value="P:endoplasmic reticulum to Golgi vesicle-mediated transport"/>
    <property type="evidence" value="ECO:0007669"/>
    <property type="project" value="UniProtKB-UniRule"/>
</dbReference>
<dbReference type="OMA" id="MPIRTEG"/>
<evidence type="ECO:0000256" key="3">
    <source>
        <dbReference type="ARBA" id="ARBA00022824"/>
    </source>
</evidence>
<dbReference type="InterPro" id="IPR007233">
    <property type="entry name" value="TRAPPC"/>
</dbReference>
<dbReference type="AlphaFoldDB" id="A0A0L0DFH3"/>
<dbReference type="Gene3D" id="3.30.450.70">
    <property type="match status" value="1"/>
</dbReference>